<dbReference type="AlphaFoldDB" id="A0ABD4PYA3"/>
<protein>
    <recommendedName>
        <fullName evidence="3">DUF7847 domain-containing protein</fullName>
    </recommendedName>
</protein>
<dbReference type="Proteomes" id="UP000671119">
    <property type="component" value="Unassembled WGS sequence"/>
</dbReference>
<feature type="compositionally biased region" description="Pro residues" evidence="1">
    <location>
        <begin position="45"/>
        <end position="54"/>
    </location>
</feature>
<name>A0ABD4PYA3_MYCTX</name>
<keyword evidence="2" id="KW-1133">Transmembrane helix</keyword>
<feature type="transmembrane region" description="Helical" evidence="2">
    <location>
        <begin position="247"/>
        <end position="279"/>
    </location>
</feature>
<reference evidence="4 5" key="1">
    <citation type="submission" date="2021-03" db="EMBL/GenBank/DDBJ databases">
        <title>Whole Genome Sequencing of Mycobacterium tuberculosis clinical isolates from Arunachal Pradesh, India.</title>
        <authorList>
            <person name="Singh S."/>
            <person name="Mudliar S.R."/>
            <person name="Kulsum U."/>
            <person name="Rufai S.B."/>
            <person name="Singh P.K."/>
            <person name="Umpo M."/>
            <person name="Nyori M."/>
        </authorList>
    </citation>
    <scope>NUCLEOTIDE SEQUENCE [LARGE SCALE GENOMIC DNA]</scope>
    <source>
        <strain evidence="4 5">OMICS/BPL/0142/20/SP</strain>
    </source>
</reference>
<feature type="compositionally biased region" description="Basic and acidic residues" evidence="1">
    <location>
        <begin position="10"/>
        <end position="35"/>
    </location>
</feature>
<gene>
    <name evidence="4" type="ORF">J8J21_03330</name>
</gene>
<sequence>MHKRYAPQRPKPDTETYIEKCTDRRQDGGHDERRQLLRPVSMLPPGYPVEPPPVAPGYAPAGYPPYPATPPGYGPPGYGAPPSYGPPPGYGPPLGYPAAPPGCGPPPGYGPPLGYGPPVAPGAVKPGIIPLRPLTLSDIFNGAVGYIRANPKATLGLTAMVVVTLQIISLVALFGPMTAFGDIVTGEPDELTGAVVGGWSASFGASLLVSWLAGVLLSGMLTVIVGRAVFGSPITVGEAWAKVRGRLLALFGLALLEAAGVVAVLGLAVVILSGVAAAANEAAAALLGFPLLLVVGVSLAYLYVVLLFAPVLIVLERLPIVEAITRSFALVRHGFWRVLGIRLLTVLVVGVVGNAIAAPFMIVGEIVTAVTASDGSVTMRLVGATLSAIGVTIGQIVTAPFSAGVVVLLYTDRRIRAEAFDLVLQTGLEAGPAGGPAPVESTDNLWLTRPF</sequence>
<evidence type="ECO:0000256" key="2">
    <source>
        <dbReference type="SAM" id="Phobius"/>
    </source>
</evidence>
<feature type="transmembrane region" description="Helical" evidence="2">
    <location>
        <begin position="335"/>
        <end position="362"/>
    </location>
</feature>
<evidence type="ECO:0000313" key="4">
    <source>
        <dbReference type="EMBL" id="MBP0682172.1"/>
    </source>
</evidence>
<feature type="transmembrane region" description="Helical" evidence="2">
    <location>
        <begin position="199"/>
        <end position="226"/>
    </location>
</feature>
<evidence type="ECO:0000313" key="5">
    <source>
        <dbReference type="Proteomes" id="UP000671119"/>
    </source>
</evidence>
<accession>A0ABD4PYA3</accession>
<organism evidence="4 5">
    <name type="scientific">Mycobacterium tuberculosis</name>
    <dbReference type="NCBI Taxonomy" id="1773"/>
    <lineage>
        <taxon>Bacteria</taxon>
        <taxon>Bacillati</taxon>
        <taxon>Actinomycetota</taxon>
        <taxon>Actinomycetes</taxon>
        <taxon>Mycobacteriales</taxon>
        <taxon>Mycobacteriaceae</taxon>
        <taxon>Mycobacterium</taxon>
        <taxon>Mycobacterium tuberculosis complex</taxon>
    </lineage>
</organism>
<dbReference type="EMBL" id="JAGIZI010000003">
    <property type="protein sequence ID" value="MBP0682172.1"/>
    <property type="molecule type" value="Genomic_DNA"/>
</dbReference>
<feature type="transmembrane region" description="Helical" evidence="2">
    <location>
        <begin position="291"/>
        <end position="315"/>
    </location>
</feature>
<evidence type="ECO:0000256" key="1">
    <source>
        <dbReference type="SAM" id="MobiDB-lite"/>
    </source>
</evidence>
<dbReference type="RefSeq" id="WP_003899640.1">
    <property type="nucleotide sequence ID" value="NZ_AP017901.1"/>
</dbReference>
<comment type="caution">
    <text evidence="4">The sequence shown here is derived from an EMBL/GenBank/DDBJ whole genome shotgun (WGS) entry which is preliminary data.</text>
</comment>
<feature type="transmembrane region" description="Helical" evidence="2">
    <location>
        <begin position="155"/>
        <end position="179"/>
    </location>
</feature>
<evidence type="ECO:0000259" key="3">
    <source>
        <dbReference type="Pfam" id="PF25231"/>
    </source>
</evidence>
<feature type="domain" description="DUF7847" evidence="3">
    <location>
        <begin position="137"/>
        <end position="410"/>
    </location>
</feature>
<keyword evidence="2" id="KW-0472">Membrane</keyword>
<dbReference type="InterPro" id="IPR057169">
    <property type="entry name" value="DUF7847"/>
</dbReference>
<proteinExistence type="predicted"/>
<dbReference type="Pfam" id="PF25231">
    <property type="entry name" value="DUF7847"/>
    <property type="match status" value="1"/>
</dbReference>
<feature type="region of interest" description="Disordered" evidence="1">
    <location>
        <begin position="1"/>
        <end position="54"/>
    </location>
</feature>
<keyword evidence="2" id="KW-0812">Transmembrane</keyword>
<feature type="transmembrane region" description="Helical" evidence="2">
    <location>
        <begin position="382"/>
        <end position="410"/>
    </location>
</feature>